<proteinExistence type="inferred from homology"/>
<dbReference type="InterPro" id="IPR002229">
    <property type="entry name" value="RhesusRHD"/>
</dbReference>
<evidence type="ECO:0000313" key="11">
    <source>
        <dbReference type="EMBL" id="RUT64287.1"/>
    </source>
</evidence>
<dbReference type="AlphaFoldDB" id="A0A433ZQ80"/>
<feature type="transmembrane region" description="Helical" evidence="8">
    <location>
        <begin position="217"/>
        <end position="236"/>
    </location>
</feature>
<evidence type="ECO:0000256" key="7">
    <source>
        <dbReference type="ARBA" id="ARBA00023177"/>
    </source>
</evidence>
<accession>A0A433ZQ80</accession>
<dbReference type="InterPro" id="IPR029020">
    <property type="entry name" value="Ammonium/urea_transptr"/>
</dbReference>
<evidence type="ECO:0000313" key="12">
    <source>
        <dbReference type="Proteomes" id="UP000286908"/>
    </source>
</evidence>
<comment type="similarity">
    <text evidence="2 8">Belongs to the ammonia transporter channel (TC 1.A.11.2) family.</text>
</comment>
<evidence type="ECO:0000256" key="6">
    <source>
        <dbReference type="ARBA" id="ARBA00023136"/>
    </source>
</evidence>
<sequence length="429" mass="44705">MMKRKMVLPVVMSALLPIQAFSATEGMDRADNGFMLICAALVYFMTLPGIALFYGGLVRRENVLSVMTQVIASFALVLLLWVFYGYSMAFSDGNGVIGGLSHVFLSGITPVSNSGSISQLTHVIFQGSFAAITVALITGALAERIKFTAFLLFTVIWFSLAYVPMAHMVWGGGWLAKDGALDFAGGTVVHINAAVAGLVGAYLLGPRLLPGKTATKPHSLPMVFTGTAILYIGWFGFNAGSAGKPDGIAALAFLNTVIAVAAGVLAWVIAEWCMRGKPSLLGACSGCIGGLVGITPAAGTVGVPGAVVIGLVSGIAGYWGVTALKRRLKVDDVCDVFGIHGVCGIAGCLLTGIFTASALGGTGYAKGVTMLHQVWIQAESILVTMLWSGVITYIAFKCAALTTGVRCTEEDEINGLDISAHGEQAYNRS</sequence>
<evidence type="ECO:0000256" key="4">
    <source>
        <dbReference type="ARBA" id="ARBA00022692"/>
    </source>
</evidence>
<evidence type="ECO:0000256" key="1">
    <source>
        <dbReference type="ARBA" id="ARBA00004141"/>
    </source>
</evidence>
<feature type="transmembrane region" description="Helical" evidence="8">
    <location>
        <begin position="123"/>
        <end position="142"/>
    </location>
</feature>
<feature type="transmembrane region" description="Helical" evidence="8">
    <location>
        <begin position="305"/>
        <end position="324"/>
    </location>
</feature>
<dbReference type="GO" id="GO:0005886">
    <property type="term" value="C:plasma membrane"/>
    <property type="evidence" value="ECO:0007669"/>
    <property type="project" value="UniProtKB-SubCell"/>
</dbReference>
<keyword evidence="7 8" id="KW-0924">Ammonia transport</keyword>
<dbReference type="PANTHER" id="PTHR43029">
    <property type="entry name" value="AMMONIUM TRANSPORTER MEP2"/>
    <property type="match status" value="1"/>
</dbReference>
<dbReference type="PANTHER" id="PTHR43029:SF10">
    <property type="entry name" value="AMMONIUM TRANSPORTER MEP2"/>
    <property type="match status" value="1"/>
</dbReference>
<reference evidence="11 12" key="1">
    <citation type="submission" date="2017-08" db="EMBL/GenBank/DDBJ databases">
        <title>Draft genome sequence of pheromone producing symbiont Morganella morganii, of the female New Zealand grass grub Costelytra giveni.</title>
        <authorList>
            <person name="Laugraud A."/>
            <person name="Young S.D."/>
            <person name="Hurst M.H."/>
        </authorList>
    </citation>
    <scope>NUCLEOTIDE SEQUENCE [LARGE SCALE GENOMIC DNA]</scope>
    <source>
        <strain evidence="11 12">MMsCG</strain>
    </source>
</reference>
<keyword evidence="9" id="KW-0732">Signal</keyword>
<dbReference type="Proteomes" id="UP000286908">
    <property type="component" value="Unassembled WGS sequence"/>
</dbReference>
<evidence type="ECO:0000256" key="8">
    <source>
        <dbReference type="RuleBase" id="RU362002"/>
    </source>
</evidence>
<gene>
    <name evidence="11" type="ORF">CKG00_17725</name>
</gene>
<organism evidence="11 12">
    <name type="scientific">Morganella morganii</name>
    <name type="common">Proteus morganii</name>
    <dbReference type="NCBI Taxonomy" id="582"/>
    <lineage>
        <taxon>Bacteria</taxon>
        <taxon>Pseudomonadati</taxon>
        <taxon>Pseudomonadota</taxon>
        <taxon>Gammaproteobacteria</taxon>
        <taxon>Enterobacterales</taxon>
        <taxon>Morganellaceae</taxon>
        <taxon>Morganella</taxon>
    </lineage>
</organism>
<comment type="subcellular location">
    <subcellularLocation>
        <location evidence="8">Cell membrane</location>
        <topology evidence="8">Multi-pass membrane protein</topology>
    </subcellularLocation>
    <subcellularLocation>
        <location evidence="1">Membrane</location>
        <topology evidence="1">Multi-pass membrane protein</topology>
    </subcellularLocation>
</comment>
<dbReference type="GO" id="GO:0008519">
    <property type="term" value="F:ammonium channel activity"/>
    <property type="evidence" value="ECO:0007669"/>
    <property type="project" value="InterPro"/>
</dbReference>
<dbReference type="OrthoDB" id="9816034at2"/>
<keyword evidence="3 8" id="KW-0813">Transport</keyword>
<feature type="signal peptide" evidence="9">
    <location>
        <begin position="1"/>
        <end position="22"/>
    </location>
</feature>
<dbReference type="InterPro" id="IPR001905">
    <property type="entry name" value="Ammonium_transpt"/>
</dbReference>
<dbReference type="SUPFAM" id="SSF111352">
    <property type="entry name" value="Ammonium transporter"/>
    <property type="match status" value="1"/>
</dbReference>
<feature type="chain" id="PRO_5019417507" description="Ammonium transporter" evidence="9">
    <location>
        <begin position="23"/>
        <end position="429"/>
    </location>
</feature>
<dbReference type="EMBL" id="NRQY01000003">
    <property type="protein sequence ID" value="RUT64287.1"/>
    <property type="molecule type" value="Genomic_DNA"/>
</dbReference>
<feature type="transmembrane region" description="Helical" evidence="8">
    <location>
        <begin position="248"/>
        <end position="268"/>
    </location>
</feature>
<feature type="domain" description="Ammonium transporter AmtB-like" evidence="10">
    <location>
        <begin position="34"/>
        <end position="426"/>
    </location>
</feature>
<dbReference type="InterPro" id="IPR018047">
    <property type="entry name" value="Ammonium_transpt_CS"/>
</dbReference>
<comment type="caution">
    <text evidence="11">The sequence shown here is derived from an EMBL/GenBank/DDBJ whole genome shotgun (WGS) entry which is preliminary data.</text>
</comment>
<keyword evidence="4 8" id="KW-0812">Transmembrane</keyword>
<feature type="transmembrane region" description="Helical" evidence="8">
    <location>
        <begin position="280"/>
        <end position="299"/>
    </location>
</feature>
<dbReference type="Pfam" id="PF00909">
    <property type="entry name" value="Ammonium_transp"/>
    <property type="match status" value="1"/>
</dbReference>
<name>A0A433ZQ80_MORMO</name>
<dbReference type="InterPro" id="IPR024041">
    <property type="entry name" value="NH4_transpt_AmtB-like_dom"/>
</dbReference>
<dbReference type="NCBIfam" id="NF007947">
    <property type="entry name" value="PRK10666.1"/>
    <property type="match status" value="1"/>
</dbReference>
<feature type="transmembrane region" description="Helical" evidence="8">
    <location>
        <begin position="183"/>
        <end position="205"/>
    </location>
</feature>
<feature type="transmembrane region" description="Helical" evidence="8">
    <location>
        <begin position="32"/>
        <end position="54"/>
    </location>
</feature>
<evidence type="ECO:0000256" key="5">
    <source>
        <dbReference type="ARBA" id="ARBA00022989"/>
    </source>
</evidence>
<dbReference type="PROSITE" id="PS01219">
    <property type="entry name" value="AMMONIUM_TRANSP"/>
    <property type="match status" value="1"/>
</dbReference>
<feature type="transmembrane region" description="Helical" evidence="8">
    <location>
        <begin position="374"/>
        <end position="396"/>
    </location>
</feature>
<feature type="transmembrane region" description="Helical" evidence="8">
    <location>
        <begin position="66"/>
        <end position="84"/>
    </location>
</feature>
<dbReference type="Gene3D" id="1.10.3430.10">
    <property type="entry name" value="Ammonium transporter AmtB like domains"/>
    <property type="match status" value="1"/>
</dbReference>
<evidence type="ECO:0000256" key="3">
    <source>
        <dbReference type="ARBA" id="ARBA00022448"/>
    </source>
</evidence>
<feature type="transmembrane region" description="Helical" evidence="8">
    <location>
        <begin position="149"/>
        <end position="171"/>
    </location>
</feature>
<evidence type="ECO:0000259" key="10">
    <source>
        <dbReference type="Pfam" id="PF00909"/>
    </source>
</evidence>
<evidence type="ECO:0000256" key="9">
    <source>
        <dbReference type="SAM" id="SignalP"/>
    </source>
</evidence>
<keyword evidence="6 8" id="KW-0472">Membrane</keyword>
<keyword evidence="5 8" id="KW-1133">Transmembrane helix</keyword>
<dbReference type="NCBIfam" id="TIGR00836">
    <property type="entry name" value="amt"/>
    <property type="match status" value="1"/>
</dbReference>
<protein>
    <recommendedName>
        <fullName evidence="8">Ammonium transporter</fullName>
    </recommendedName>
</protein>
<evidence type="ECO:0000256" key="2">
    <source>
        <dbReference type="ARBA" id="ARBA00005887"/>
    </source>
</evidence>
<dbReference type="PRINTS" id="PR00342">
    <property type="entry name" value="RHESUSRHD"/>
</dbReference>
<feature type="transmembrane region" description="Helical" evidence="8">
    <location>
        <begin position="336"/>
        <end position="354"/>
    </location>
</feature>